<dbReference type="PANTHER" id="PTHR21621">
    <property type="entry name" value="RIBOSOMAL PROTEIN S6 MODIFICATION PROTEIN"/>
    <property type="match status" value="1"/>
</dbReference>
<dbReference type="PROSITE" id="PS50975">
    <property type="entry name" value="ATP_GRASP"/>
    <property type="match status" value="1"/>
</dbReference>
<evidence type="ECO:0000313" key="10">
    <source>
        <dbReference type="Proteomes" id="UP000199008"/>
    </source>
</evidence>
<dbReference type="SUPFAM" id="SSF54975">
    <property type="entry name" value="Acylphosphatase/BLUF domain-like"/>
    <property type="match status" value="1"/>
</dbReference>
<evidence type="ECO:0000256" key="3">
    <source>
        <dbReference type="PROSITE-ProRule" id="PRU00409"/>
    </source>
</evidence>
<dbReference type="RefSeq" id="WP_092986185.1">
    <property type="nucleotide sequence ID" value="NZ_FNFY01000011.1"/>
</dbReference>
<dbReference type="AlphaFoldDB" id="A0A1G9F7E6"/>
<keyword evidence="10" id="KW-1185">Reference proteome</keyword>
<reference evidence="10" key="1">
    <citation type="submission" date="2016-10" db="EMBL/GenBank/DDBJ databases">
        <authorList>
            <person name="Varghese N."/>
            <person name="Submissions S."/>
        </authorList>
    </citation>
    <scope>NUCLEOTIDE SEQUENCE [LARGE SCALE GENOMIC DNA]</scope>
    <source>
        <strain evidence="10">CGMCC 1.8895</strain>
    </source>
</reference>
<evidence type="ECO:0000259" key="8">
    <source>
        <dbReference type="PROSITE" id="PS51160"/>
    </source>
</evidence>
<dbReference type="Gene3D" id="3.30.70.100">
    <property type="match status" value="1"/>
</dbReference>
<dbReference type="InterPro" id="IPR011761">
    <property type="entry name" value="ATP-grasp"/>
</dbReference>
<evidence type="ECO:0000259" key="7">
    <source>
        <dbReference type="PROSITE" id="PS50975"/>
    </source>
</evidence>
<keyword evidence="6" id="KW-0175">Coiled coil</keyword>
<sequence length="549" mass="62079">MDGNEGISLPQLTGDIVKNARKTRLDAFAVALEGWRRGLKLTWYTKDSKHFDDMIIFGVNPPGRLFSLSNEEKTHYFFRTRGDKVSNEAVEVGSEKDETKEVLKEKGVPVPLGKGFPAEATDEEIIEYSKTIDYPIVFKPTNASQGDGVVTNIQDDQGFLKALEYVRHDLGYGEVIVEQHVEGEEYRVYVVDDKVVAIYNRKPANIIGDGKHDIEELIGLKNRERRKNARLNSCLIEMDIEILEFIQEAGYALTSIPEKGERIYLRQKTNVSTGGDPLDATDDLSDEIKQIAIDALKAIPGFTHGGVDIIVNENRAQNVPAVVIELNPTAQIGGALFPLRGTARDVPGAIIDYYFPETADIDTKESKVYFDFINVLEPLENRSALEVEVSPAPMGKLHIKRFVVTGQVQRHSFHRWLKQNALDRNLHGYVKNTVFNEIEIVIAGTDTALIDDFKEQISNYPQASKVKKITGEKWDEPVTVGFEITEKYNTRSVKSVQHALRRMNKDLTHLKKQRDRVVKDNKHILNSSSWKYTAPLRTLSEKIKDRKTK</sequence>
<proteinExistence type="inferred from homology"/>
<comment type="caution">
    <text evidence="4">Lacks conserved residue(s) required for the propagation of feature annotation.</text>
</comment>
<evidence type="ECO:0000256" key="6">
    <source>
        <dbReference type="SAM" id="Coils"/>
    </source>
</evidence>
<dbReference type="PANTHER" id="PTHR21621:SF0">
    <property type="entry name" value="BETA-CITRYLGLUTAMATE SYNTHASE B-RELATED"/>
    <property type="match status" value="1"/>
</dbReference>
<comment type="similarity">
    <text evidence="5">Belongs to the acylphosphatase family.</text>
</comment>
<dbReference type="GO" id="GO:0005524">
    <property type="term" value="F:ATP binding"/>
    <property type="evidence" value="ECO:0007669"/>
    <property type="project" value="UniProtKB-UniRule"/>
</dbReference>
<dbReference type="InterPro" id="IPR036046">
    <property type="entry name" value="Acylphosphatase-like_dom_sf"/>
</dbReference>
<organism evidence="9 10">
    <name type="scientific">Lacicoccus qingdaonensis</name>
    <dbReference type="NCBI Taxonomy" id="576118"/>
    <lineage>
        <taxon>Bacteria</taxon>
        <taxon>Bacillati</taxon>
        <taxon>Bacillota</taxon>
        <taxon>Bacilli</taxon>
        <taxon>Bacillales</taxon>
        <taxon>Salinicoccaceae</taxon>
        <taxon>Lacicoccus</taxon>
    </lineage>
</organism>
<keyword evidence="3" id="KW-0547">Nucleotide-binding</keyword>
<dbReference type="GO" id="GO:0009432">
    <property type="term" value="P:SOS response"/>
    <property type="evidence" value="ECO:0007669"/>
    <property type="project" value="TreeGrafter"/>
</dbReference>
<dbReference type="STRING" id="576118.SAMN05216216_1117"/>
<dbReference type="PROSITE" id="PS51160">
    <property type="entry name" value="ACYLPHOSPHATASE_3"/>
    <property type="match status" value="1"/>
</dbReference>
<protein>
    <recommendedName>
        <fullName evidence="1">Acylphosphatase</fullName>
    </recommendedName>
    <alternativeName>
        <fullName evidence="2">Acylphosphate phosphohydrolase</fullName>
    </alternativeName>
</protein>
<evidence type="ECO:0000256" key="4">
    <source>
        <dbReference type="PROSITE-ProRule" id="PRU00520"/>
    </source>
</evidence>
<feature type="coiled-coil region" evidence="6">
    <location>
        <begin position="493"/>
        <end position="520"/>
    </location>
</feature>
<keyword evidence="3" id="KW-0067">ATP-binding</keyword>
<dbReference type="Gene3D" id="3.30.470.20">
    <property type="entry name" value="ATP-grasp fold, B domain"/>
    <property type="match status" value="2"/>
</dbReference>
<evidence type="ECO:0000256" key="2">
    <source>
        <dbReference type="ARBA" id="ARBA00032904"/>
    </source>
</evidence>
<dbReference type="InterPro" id="IPR001792">
    <property type="entry name" value="Acylphosphatase-like_dom"/>
</dbReference>
<evidence type="ECO:0000256" key="1">
    <source>
        <dbReference type="ARBA" id="ARBA00015991"/>
    </source>
</evidence>
<dbReference type="Proteomes" id="UP000199008">
    <property type="component" value="Unassembled WGS sequence"/>
</dbReference>
<dbReference type="InterPro" id="IPR013651">
    <property type="entry name" value="ATP-grasp_RimK-type"/>
</dbReference>
<keyword evidence="9" id="KW-0436">Ligase</keyword>
<evidence type="ECO:0000313" key="9">
    <source>
        <dbReference type="EMBL" id="SDK84073.1"/>
    </source>
</evidence>
<dbReference type="Pfam" id="PF08443">
    <property type="entry name" value="RimK"/>
    <property type="match status" value="1"/>
</dbReference>
<accession>A0A1G9F7E6</accession>
<feature type="domain" description="Acylphosphatase-like" evidence="8">
    <location>
        <begin position="399"/>
        <end position="486"/>
    </location>
</feature>
<dbReference type="GO" id="GO:0005737">
    <property type="term" value="C:cytoplasm"/>
    <property type="evidence" value="ECO:0007669"/>
    <property type="project" value="TreeGrafter"/>
</dbReference>
<dbReference type="Pfam" id="PF00708">
    <property type="entry name" value="Acylphosphatase"/>
    <property type="match status" value="1"/>
</dbReference>
<name>A0A1G9F7E6_9BACL</name>
<dbReference type="EMBL" id="FNFY01000011">
    <property type="protein sequence ID" value="SDK84073.1"/>
    <property type="molecule type" value="Genomic_DNA"/>
</dbReference>
<dbReference type="SUPFAM" id="SSF56059">
    <property type="entry name" value="Glutathione synthetase ATP-binding domain-like"/>
    <property type="match status" value="1"/>
</dbReference>
<dbReference type="OrthoDB" id="9803907at2"/>
<dbReference type="GO" id="GO:0046872">
    <property type="term" value="F:metal ion binding"/>
    <property type="evidence" value="ECO:0007669"/>
    <property type="project" value="InterPro"/>
</dbReference>
<gene>
    <name evidence="9" type="ORF">SAMN05216216_1117</name>
</gene>
<feature type="domain" description="ATP-grasp" evidence="7">
    <location>
        <begin position="100"/>
        <end position="355"/>
    </location>
</feature>
<dbReference type="GO" id="GO:0018169">
    <property type="term" value="F:ribosomal S6-glutamic acid ligase activity"/>
    <property type="evidence" value="ECO:0007669"/>
    <property type="project" value="TreeGrafter"/>
</dbReference>
<evidence type="ECO:0000256" key="5">
    <source>
        <dbReference type="RuleBase" id="RU004168"/>
    </source>
</evidence>